<keyword evidence="13 19" id="KW-0472">Membrane</keyword>
<evidence type="ECO:0000256" key="10">
    <source>
        <dbReference type="ARBA" id="ARBA00022692"/>
    </source>
</evidence>
<dbReference type="EMBL" id="FOGU01000006">
    <property type="protein sequence ID" value="SES15529.1"/>
    <property type="molecule type" value="Genomic_DNA"/>
</dbReference>
<evidence type="ECO:0000313" key="21">
    <source>
        <dbReference type="Proteomes" id="UP000198885"/>
    </source>
</evidence>
<keyword evidence="8 19" id="KW-0169">Cobalamin biosynthesis</keyword>
<dbReference type="EC" id="2.7.8.26" evidence="5 19"/>
<name>A0A1H9V1S0_9RHOB</name>
<evidence type="ECO:0000256" key="4">
    <source>
        <dbReference type="ARBA" id="ARBA00010561"/>
    </source>
</evidence>
<gene>
    <name evidence="19" type="primary">cobS</name>
    <name evidence="20" type="ORF">SAMN04490244_106172</name>
</gene>
<dbReference type="InterPro" id="IPR003805">
    <property type="entry name" value="CobS"/>
</dbReference>
<dbReference type="PANTHER" id="PTHR34148">
    <property type="entry name" value="ADENOSYLCOBINAMIDE-GDP RIBAZOLETRANSFERASE"/>
    <property type="match status" value="1"/>
</dbReference>
<comment type="catalytic activity">
    <reaction evidence="17 19">
        <text>alpha-ribazole + adenosylcob(III)inamide-GDP = adenosylcob(III)alamin + GMP + H(+)</text>
        <dbReference type="Rhea" id="RHEA:16049"/>
        <dbReference type="ChEBI" id="CHEBI:10329"/>
        <dbReference type="ChEBI" id="CHEBI:15378"/>
        <dbReference type="ChEBI" id="CHEBI:18408"/>
        <dbReference type="ChEBI" id="CHEBI:58115"/>
        <dbReference type="ChEBI" id="CHEBI:60487"/>
        <dbReference type="EC" id="2.7.8.26"/>
    </reaction>
</comment>
<keyword evidence="11 19" id="KW-0460">Magnesium</keyword>
<feature type="transmembrane region" description="Helical" evidence="19">
    <location>
        <begin position="186"/>
        <end position="219"/>
    </location>
</feature>
<accession>A0A1H9V1S0</accession>
<organism evidence="20 21">
    <name type="scientific">Tranquillimonas rosea</name>
    <dbReference type="NCBI Taxonomy" id="641238"/>
    <lineage>
        <taxon>Bacteria</taxon>
        <taxon>Pseudomonadati</taxon>
        <taxon>Pseudomonadota</taxon>
        <taxon>Alphaproteobacteria</taxon>
        <taxon>Rhodobacterales</taxon>
        <taxon>Roseobacteraceae</taxon>
        <taxon>Tranquillimonas</taxon>
    </lineage>
</organism>
<evidence type="ECO:0000256" key="13">
    <source>
        <dbReference type="ARBA" id="ARBA00023136"/>
    </source>
</evidence>
<keyword evidence="12 19" id="KW-1133">Transmembrane helix</keyword>
<evidence type="ECO:0000256" key="5">
    <source>
        <dbReference type="ARBA" id="ARBA00013200"/>
    </source>
</evidence>
<feature type="transmembrane region" description="Helical" evidence="19">
    <location>
        <begin position="37"/>
        <end position="56"/>
    </location>
</feature>
<comment type="caution">
    <text evidence="19">Lacks conserved residue(s) required for the propagation of feature annotation.</text>
</comment>
<evidence type="ECO:0000256" key="15">
    <source>
        <dbReference type="ARBA" id="ARBA00032605"/>
    </source>
</evidence>
<evidence type="ECO:0000256" key="12">
    <source>
        <dbReference type="ARBA" id="ARBA00022989"/>
    </source>
</evidence>
<dbReference type="STRING" id="641238.SAMN04490244_106172"/>
<dbReference type="GO" id="GO:0009236">
    <property type="term" value="P:cobalamin biosynthetic process"/>
    <property type="evidence" value="ECO:0007669"/>
    <property type="project" value="UniProtKB-UniRule"/>
</dbReference>
<evidence type="ECO:0000256" key="6">
    <source>
        <dbReference type="ARBA" id="ARBA00015850"/>
    </source>
</evidence>
<proteinExistence type="inferred from homology"/>
<evidence type="ECO:0000256" key="3">
    <source>
        <dbReference type="ARBA" id="ARBA00004663"/>
    </source>
</evidence>
<comment type="subcellular location">
    <subcellularLocation>
        <location evidence="2 19">Cell membrane</location>
        <topology evidence="2 19">Multi-pass membrane protein</topology>
    </subcellularLocation>
</comment>
<dbReference type="GO" id="GO:0008818">
    <property type="term" value="F:cobalamin 5'-phosphate synthase activity"/>
    <property type="evidence" value="ECO:0007669"/>
    <property type="project" value="UniProtKB-UniRule"/>
</dbReference>
<comment type="function">
    <text evidence="14 19">Joins adenosylcobinamide-GDP and alpha-ribazole to generate adenosylcobalamin (Ado-cobalamin). Also synthesizes adenosylcobalamin 5'-phosphate from adenosylcobinamide-GDP and alpha-ribazole 5'-phosphate.</text>
</comment>
<evidence type="ECO:0000256" key="19">
    <source>
        <dbReference type="HAMAP-Rule" id="MF_00719"/>
    </source>
</evidence>
<dbReference type="RefSeq" id="WP_092693824.1">
    <property type="nucleotide sequence ID" value="NZ_FOGU01000006.1"/>
</dbReference>
<evidence type="ECO:0000256" key="16">
    <source>
        <dbReference type="ARBA" id="ARBA00032853"/>
    </source>
</evidence>
<evidence type="ECO:0000256" key="11">
    <source>
        <dbReference type="ARBA" id="ARBA00022842"/>
    </source>
</evidence>
<evidence type="ECO:0000256" key="17">
    <source>
        <dbReference type="ARBA" id="ARBA00048623"/>
    </source>
</evidence>
<reference evidence="20 21" key="1">
    <citation type="submission" date="2016-10" db="EMBL/GenBank/DDBJ databases">
        <authorList>
            <person name="de Groot N.N."/>
        </authorList>
    </citation>
    <scope>NUCLEOTIDE SEQUENCE [LARGE SCALE GENOMIC DNA]</scope>
    <source>
        <strain evidence="20 21">DSM 23042</strain>
    </source>
</reference>
<comment type="cofactor">
    <cofactor evidence="1 19">
        <name>Mg(2+)</name>
        <dbReference type="ChEBI" id="CHEBI:18420"/>
    </cofactor>
</comment>
<evidence type="ECO:0000256" key="14">
    <source>
        <dbReference type="ARBA" id="ARBA00025228"/>
    </source>
</evidence>
<comment type="pathway">
    <text evidence="3 19">Cofactor biosynthesis; adenosylcobalamin biosynthesis; adenosylcobalamin from cob(II)yrinate a,c-diamide: step 7/7.</text>
</comment>
<dbReference type="NCBIfam" id="TIGR00317">
    <property type="entry name" value="cobS"/>
    <property type="match status" value="1"/>
</dbReference>
<dbReference type="GO" id="GO:0051073">
    <property type="term" value="F:adenosylcobinamide-GDP ribazoletransferase activity"/>
    <property type="evidence" value="ECO:0007669"/>
    <property type="project" value="UniProtKB-UniRule"/>
</dbReference>
<keyword evidence="7 19" id="KW-1003">Cell membrane</keyword>
<evidence type="ECO:0000256" key="18">
    <source>
        <dbReference type="ARBA" id="ARBA00049504"/>
    </source>
</evidence>
<dbReference type="HAMAP" id="MF_00719">
    <property type="entry name" value="CobS"/>
    <property type="match status" value="1"/>
</dbReference>
<evidence type="ECO:0000256" key="8">
    <source>
        <dbReference type="ARBA" id="ARBA00022573"/>
    </source>
</evidence>
<evidence type="ECO:0000256" key="1">
    <source>
        <dbReference type="ARBA" id="ARBA00001946"/>
    </source>
</evidence>
<dbReference type="AlphaFoldDB" id="A0A1H9V1S0"/>
<evidence type="ECO:0000256" key="9">
    <source>
        <dbReference type="ARBA" id="ARBA00022679"/>
    </source>
</evidence>
<sequence length="251" mass="25057">MSDAPRLSDLPCALGLLTRLPVPGDGMRAMERGARAAWAWPAVGLVTGGLAALVAVPALSLGLGPAVAAGLALSVTVIATGCMHEDGLADTADGLWGGWTRQRRLEIMGDSRMGAYGTLALALSVGLRWAALAALFAQGAVLAPLLAAGVISRVPMVLAMGRMRPARDDGLSAKVGRPGTTTQTGAIAVALIVGLLTVGIATLPALLAAAAVSAGLALIARARIGGHTGDILGACQQLSEIAVLLTLLAAL</sequence>
<keyword evidence="10 19" id="KW-0812">Transmembrane</keyword>
<evidence type="ECO:0000256" key="2">
    <source>
        <dbReference type="ARBA" id="ARBA00004651"/>
    </source>
</evidence>
<dbReference type="UniPathway" id="UPA00148">
    <property type="reaction ID" value="UER00238"/>
</dbReference>
<evidence type="ECO:0000313" key="20">
    <source>
        <dbReference type="EMBL" id="SES15529.1"/>
    </source>
</evidence>
<dbReference type="PANTHER" id="PTHR34148:SF1">
    <property type="entry name" value="ADENOSYLCOBINAMIDE-GDP RIBAZOLETRANSFERASE"/>
    <property type="match status" value="1"/>
</dbReference>
<dbReference type="OrthoDB" id="9794626at2"/>
<dbReference type="Proteomes" id="UP000198885">
    <property type="component" value="Unassembled WGS sequence"/>
</dbReference>
<keyword evidence="9 19" id="KW-0808">Transferase</keyword>
<comment type="similarity">
    <text evidence="4 19">Belongs to the CobS family.</text>
</comment>
<dbReference type="GO" id="GO:0005886">
    <property type="term" value="C:plasma membrane"/>
    <property type="evidence" value="ECO:0007669"/>
    <property type="project" value="UniProtKB-SubCell"/>
</dbReference>
<dbReference type="Pfam" id="PF02654">
    <property type="entry name" value="CobS"/>
    <property type="match status" value="1"/>
</dbReference>
<keyword evidence="21" id="KW-1185">Reference proteome</keyword>
<comment type="catalytic activity">
    <reaction evidence="18 19">
        <text>alpha-ribazole 5'-phosphate + adenosylcob(III)inamide-GDP = adenosylcob(III)alamin 5'-phosphate + GMP + H(+)</text>
        <dbReference type="Rhea" id="RHEA:23560"/>
        <dbReference type="ChEBI" id="CHEBI:15378"/>
        <dbReference type="ChEBI" id="CHEBI:57918"/>
        <dbReference type="ChEBI" id="CHEBI:58115"/>
        <dbReference type="ChEBI" id="CHEBI:60487"/>
        <dbReference type="ChEBI" id="CHEBI:60493"/>
        <dbReference type="EC" id="2.7.8.26"/>
    </reaction>
</comment>
<protein>
    <recommendedName>
        <fullName evidence="6 19">Adenosylcobinamide-GDP ribazoletransferase</fullName>
        <ecNumber evidence="5 19">2.7.8.26</ecNumber>
    </recommendedName>
    <alternativeName>
        <fullName evidence="16 19">Cobalamin synthase</fullName>
    </alternativeName>
    <alternativeName>
        <fullName evidence="15 19">Cobalamin-5'-phosphate synthase</fullName>
    </alternativeName>
</protein>
<evidence type="ECO:0000256" key="7">
    <source>
        <dbReference type="ARBA" id="ARBA00022475"/>
    </source>
</evidence>